<dbReference type="InterPro" id="IPR000531">
    <property type="entry name" value="Beta-barrel_TonB"/>
</dbReference>
<feature type="signal peptide" evidence="10">
    <location>
        <begin position="1"/>
        <end position="36"/>
    </location>
</feature>
<organism evidence="13 14">
    <name type="scientific">Erythrobacter rubeus</name>
    <dbReference type="NCBI Taxonomy" id="2760803"/>
    <lineage>
        <taxon>Bacteria</taxon>
        <taxon>Pseudomonadati</taxon>
        <taxon>Pseudomonadota</taxon>
        <taxon>Alphaproteobacteria</taxon>
        <taxon>Sphingomonadales</taxon>
        <taxon>Erythrobacteraceae</taxon>
        <taxon>Erythrobacter/Porphyrobacter group</taxon>
        <taxon>Erythrobacter</taxon>
    </lineage>
</organism>
<dbReference type="PANTHER" id="PTHR40980:SF3">
    <property type="entry name" value="TONB-DEPENDENT RECEPTOR-LIKE BETA-BARREL DOMAIN-CONTAINING PROTEIN"/>
    <property type="match status" value="1"/>
</dbReference>
<keyword evidence="5 9" id="KW-0798">TonB box</keyword>
<accession>A0ABR8KMU3</accession>
<evidence type="ECO:0000259" key="12">
    <source>
        <dbReference type="Pfam" id="PF07715"/>
    </source>
</evidence>
<reference evidence="13 14" key="1">
    <citation type="submission" date="2020-09" db="EMBL/GenBank/DDBJ databases">
        <authorList>
            <person name="Yoon J.-W."/>
        </authorList>
    </citation>
    <scope>NUCLEOTIDE SEQUENCE [LARGE SCALE GENOMIC DNA]</scope>
    <source>
        <strain evidence="13 14">KMU-140</strain>
    </source>
</reference>
<evidence type="ECO:0000256" key="9">
    <source>
        <dbReference type="RuleBase" id="RU003357"/>
    </source>
</evidence>
<dbReference type="InterPro" id="IPR037066">
    <property type="entry name" value="Plug_dom_sf"/>
</dbReference>
<dbReference type="InterPro" id="IPR036942">
    <property type="entry name" value="Beta-barrel_TonB_sf"/>
</dbReference>
<comment type="similarity">
    <text evidence="8 9">Belongs to the TonB-dependent receptor family.</text>
</comment>
<evidence type="ECO:0000256" key="1">
    <source>
        <dbReference type="ARBA" id="ARBA00004571"/>
    </source>
</evidence>
<evidence type="ECO:0000313" key="14">
    <source>
        <dbReference type="Proteomes" id="UP000635384"/>
    </source>
</evidence>
<evidence type="ECO:0000256" key="10">
    <source>
        <dbReference type="SAM" id="SignalP"/>
    </source>
</evidence>
<comment type="subcellular location">
    <subcellularLocation>
        <location evidence="1 8">Cell outer membrane</location>
        <topology evidence="1 8">Multi-pass membrane protein</topology>
    </subcellularLocation>
</comment>
<evidence type="ECO:0000259" key="11">
    <source>
        <dbReference type="Pfam" id="PF00593"/>
    </source>
</evidence>
<dbReference type="Pfam" id="PF07715">
    <property type="entry name" value="Plug"/>
    <property type="match status" value="1"/>
</dbReference>
<proteinExistence type="inferred from homology"/>
<evidence type="ECO:0000256" key="6">
    <source>
        <dbReference type="ARBA" id="ARBA00023136"/>
    </source>
</evidence>
<keyword evidence="13" id="KW-0675">Receptor</keyword>
<keyword evidence="10" id="KW-0732">Signal</keyword>
<feature type="chain" id="PRO_5045754373" evidence="10">
    <location>
        <begin position="37"/>
        <end position="1016"/>
    </location>
</feature>
<keyword evidence="7 8" id="KW-0998">Cell outer membrane</keyword>
<gene>
    <name evidence="13" type="ORF">IB285_06290</name>
</gene>
<evidence type="ECO:0000313" key="13">
    <source>
        <dbReference type="EMBL" id="MBD2841870.1"/>
    </source>
</evidence>
<dbReference type="Pfam" id="PF00593">
    <property type="entry name" value="TonB_dep_Rec_b-barrel"/>
    <property type="match status" value="1"/>
</dbReference>
<sequence length="1016" mass="108479">MGIRLAPSCVSARKQRFIAGILAGSAIGLVPGAALAQDNDADASIVDDDQDNVIMVTGIRGSLQSALNEKRNADSLIEVIQAEDIGKLPDQNLAEVLENVTGVQITRTAGIGTGVQIRGTNDNLVLINGVKTVATGTGRGGLNFEDVNSAIIGAVEVIKAPTAANIEGSVGGTVNLRTIRPLELTDRLFSFRAQGEYSELSDSVKPRLSANFGNVWEAGDGEIGFVISGSYTEQEGTSFRPRVDRDNLIGAGQAVTAAGAPGPDFPFLNIQFLNQELENFEFETINIAGTLEWAPSDNLKFFADVIYKDQERRQDSSRVQGSGVSAVDTVNVPDGFETITFGSLDGLDLGSIEAALFGTIQPNLAQDDDDPNLRFSSDTGARVTETELYRLGTEFTTGRLTTQIEVSRSTSDTANPNLSTTLNFINPNPLTPLDGTSNDNSVPFIYDLRGGALTFGLDFDSPFAPTVEQLLDPSNTVLDAVTNSNNMTENEEDAFRIDTTLDLDGVLGFITSVDAGYRYNDTSTEFTQLRSTFGTGAIANSPSGSVLAGLIVPGPDNFDEADGRALAFRNFVVIDPDQAFSDRDNVIAALQAALDATPGGQAAIADGGRLLADIDPNAAGNLGASFRIEEETHALYAQANFEAGPVRGNIGFRWVDTSVDSFGNEIANGVASPVAASGSYSEFMPRINVVAELADDLFLRTSFTEDINRPDFDDLSLSVSFPTGPNNAVELGNPNLAPETVQSYDASLEWYFAPSSLISIGFFHKDRTNLFVTQVEDAFEDPVTGFRDITPPCEGGGIFNPVPDRNVLASDADQGNGLCVPLETIVNDSANTTQTGIEFSFQYDLSQFEDALGFASGFGIIANYTWQDFGGGEATQTASGRGQQIFEAINPNVPDPVEAVQGLLDFSENAYNVTLYYEKYGLSARARYTWRDAFRTLDTAGGASLNSTLGFPVVTDSRGQLNASVVYDVTDYLSVGVEGVNLTKSDISQFCVNDGALLCFQGLPDRRLTFGATLRF</sequence>
<evidence type="ECO:0000256" key="3">
    <source>
        <dbReference type="ARBA" id="ARBA00022452"/>
    </source>
</evidence>
<comment type="caution">
    <text evidence="13">The sequence shown here is derived from an EMBL/GenBank/DDBJ whole genome shotgun (WGS) entry which is preliminary data.</text>
</comment>
<dbReference type="EMBL" id="JACXLC010000001">
    <property type="protein sequence ID" value="MBD2841870.1"/>
    <property type="molecule type" value="Genomic_DNA"/>
</dbReference>
<dbReference type="Gene3D" id="2.40.170.20">
    <property type="entry name" value="TonB-dependent receptor, beta-barrel domain"/>
    <property type="match status" value="1"/>
</dbReference>
<dbReference type="RefSeq" id="WP_190787374.1">
    <property type="nucleotide sequence ID" value="NZ_JACXLC010000001.1"/>
</dbReference>
<dbReference type="PANTHER" id="PTHR40980">
    <property type="entry name" value="PLUG DOMAIN-CONTAINING PROTEIN"/>
    <property type="match status" value="1"/>
</dbReference>
<dbReference type="Proteomes" id="UP000635384">
    <property type="component" value="Unassembled WGS sequence"/>
</dbReference>
<feature type="domain" description="TonB-dependent receptor-like beta-barrel" evidence="11">
    <location>
        <begin position="437"/>
        <end position="982"/>
    </location>
</feature>
<dbReference type="Gene3D" id="2.170.130.10">
    <property type="entry name" value="TonB-dependent receptor, plug domain"/>
    <property type="match status" value="1"/>
</dbReference>
<evidence type="ECO:0000256" key="2">
    <source>
        <dbReference type="ARBA" id="ARBA00022448"/>
    </source>
</evidence>
<evidence type="ECO:0000256" key="4">
    <source>
        <dbReference type="ARBA" id="ARBA00022692"/>
    </source>
</evidence>
<keyword evidence="14" id="KW-1185">Reference proteome</keyword>
<name>A0ABR8KMU3_9SPHN</name>
<keyword evidence="3 8" id="KW-1134">Transmembrane beta strand</keyword>
<keyword evidence="4 8" id="KW-0812">Transmembrane</keyword>
<protein>
    <submittedName>
        <fullName evidence="13">TonB-dependent receptor</fullName>
    </submittedName>
</protein>
<dbReference type="NCBIfam" id="TIGR01782">
    <property type="entry name" value="TonB-Xanth-Caul"/>
    <property type="match status" value="1"/>
</dbReference>
<dbReference type="InterPro" id="IPR010104">
    <property type="entry name" value="TonB_rcpt_bac"/>
</dbReference>
<evidence type="ECO:0000256" key="7">
    <source>
        <dbReference type="ARBA" id="ARBA00023237"/>
    </source>
</evidence>
<evidence type="ECO:0000256" key="5">
    <source>
        <dbReference type="ARBA" id="ARBA00023077"/>
    </source>
</evidence>
<dbReference type="PROSITE" id="PS52016">
    <property type="entry name" value="TONB_DEPENDENT_REC_3"/>
    <property type="match status" value="1"/>
</dbReference>
<dbReference type="SUPFAM" id="SSF56935">
    <property type="entry name" value="Porins"/>
    <property type="match status" value="1"/>
</dbReference>
<dbReference type="InterPro" id="IPR039426">
    <property type="entry name" value="TonB-dep_rcpt-like"/>
</dbReference>
<dbReference type="InterPro" id="IPR012910">
    <property type="entry name" value="Plug_dom"/>
</dbReference>
<evidence type="ECO:0000256" key="8">
    <source>
        <dbReference type="PROSITE-ProRule" id="PRU01360"/>
    </source>
</evidence>
<feature type="domain" description="TonB-dependent receptor plug" evidence="12">
    <location>
        <begin position="70"/>
        <end position="172"/>
    </location>
</feature>
<keyword evidence="6 8" id="KW-0472">Membrane</keyword>
<keyword evidence="2 8" id="KW-0813">Transport</keyword>